<dbReference type="GeneID" id="56028353"/>
<dbReference type="PANTHER" id="PTHR42912:SF96">
    <property type="entry name" value="METHYLTRANSFERASE DOMAIN-CONTAINING PROTEIN"/>
    <property type="match status" value="1"/>
</dbReference>
<dbReference type="InterPro" id="IPR029063">
    <property type="entry name" value="SAM-dependent_MTases_sf"/>
</dbReference>
<keyword evidence="2" id="KW-0489">Methyltransferase</keyword>
<evidence type="ECO:0000313" key="2">
    <source>
        <dbReference type="EMBL" id="QLG27111.1"/>
    </source>
</evidence>
<keyword evidence="3" id="KW-1185">Reference proteome</keyword>
<proteinExistence type="predicted"/>
<dbReference type="SUPFAM" id="SSF53335">
    <property type="entry name" value="S-adenosyl-L-methionine-dependent methyltransferases"/>
    <property type="match status" value="1"/>
</dbReference>
<dbReference type="KEGG" id="halg:HUG10_05930"/>
<dbReference type="Proteomes" id="UP000509750">
    <property type="component" value="Chromosome"/>
</dbReference>
<dbReference type="Gene3D" id="3.40.50.150">
    <property type="entry name" value="Vaccinia Virus protein VP39"/>
    <property type="match status" value="1"/>
</dbReference>
<dbReference type="InterPro" id="IPR013216">
    <property type="entry name" value="Methyltransf_11"/>
</dbReference>
<keyword evidence="2" id="KW-0808">Transferase</keyword>
<dbReference type="EMBL" id="CP058529">
    <property type="protein sequence ID" value="QLG27111.1"/>
    <property type="molecule type" value="Genomic_DNA"/>
</dbReference>
<evidence type="ECO:0000259" key="1">
    <source>
        <dbReference type="Pfam" id="PF08241"/>
    </source>
</evidence>
<dbReference type="AlphaFoldDB" id="A0A7D5GGW3"/>
<dbReference type="OrthoDB" id="147504at2157"/>
<evidence type="ECO:0000313" key="3">
    <source>
        <dbReference type="Proteomes" id="UP000509750"/>
    </source>
</evidence>
<dbReference type="PANTHER" id="PTHR42912">
    <property type="entry name" value="METHYLTRANSFERASE"/>
    <property type="match status" value="1"/>
</dbReference>
<dbReference type="CDD" id="cd02440">
    <property type="entry name" value="AdoMet_MTases"/>
    <property type="match status" value="1"/>
</dbReference>
<dbReference type="GO" id="GO:0008757">
    <property type="term" value="F:S-adenosylmethionine-dependent methyltransferase activity"/>
    <property type="evidence" value="ECO:0007669"/>
    <property type="project" value="InterPro"/>
</dbReference>
<accession>A0A7D5GGW3</accession>
<dbReference type="RefSeq" id="WP_179168686.1">
    <property type="nucleotide sequence ID" value="NZ_CP058529.1"/>
</dbReference>
<organism evidence="2 3">
    <name type="scientific">Halorarum halophilum</name>
    <dbReference type="NCBI Taxonomy" id="2743090"/>
    <lineage>
        <taxon>Archaea</taxon>
        <taxon>Methanobacteriati</taxon>
        <taxon>Methanobacteriota</taxon>
        <taxon>Stenosarchaea group</taxon>
        <taxon>Halobacteria</taxon>
        <taxon>Halobacteriales</taxon>
        <taxon>Haloferacaceae</taxon>
        <taxon>Halorarum</taxon>
    </lineage>
</organism>
<dbReference type="Pfam" id="PF08241">
    <property type="entry name" value="Methyltransf_11"/>
    <property type="match status" value="1"/>
</dbReference>
<sequence>MSEKLSELERWPGKTVGEIRDAYDEEEARGFTRFGWLLHLVTGRWRRPQFSGADGRVLDVACGTGVNFRYVPETADIVGIDVSPDMLEFARQEAADLGRELDLERMDAQHLSFEDDSFDTVISSFSTCTFPDPIEALNEMARVCRPDGDVRLLEHGKSHFGPYARFQEWRSESEYRDVGCRLFDDPTEVVKRSELAVEVERKWHLGAITGIVARPPKD</sequence>
<reference evidence="2 3" key="1">
    <citation type="submission" date="2020-07" db="EMBL/GenBank/DDBJ databases">
        <title>Gai3-2, isolated from salt lake.</title>
        <authorList>
            <person name="Cui H."/>
            <person name="Shi X."/>
        </authorList>
    </citation>
    <scope>NUCLEOTIDE SEQUENCE [LARGE SCALE GENOMIC DNA]</scope>
    <source>
        <strain evidence="2 3">Gai3-2</strain>
    </source>
</reference>
<gene>
    <name evidence="2" type="ORF">HUG10_05930</name>
</gene>
<dbReference type="InterPro" id="IPR050508">
    <property type="entry name" value="Methyltransf_Superfamily"/>
</dbReference>
<dbReference type="GO" id="GO:0032259">
    <property type="term" value="P:methylation"/>
    <property type="evidence" value="ECO:0007669"/>
    <property type="project" value="UniProtKB-KW"/>
</dbReference>
<protein>
    <submittedName>
        <fullName evidence="2">Class I SAM-dependent methyltransferase</fullName>
    </submittedName>
</protein>
<feature type="domain" description="Methyltransferase type 11" evidence="1">
    <location>
        <begin position="58"/>
        <end position="149"/>
    </location>
</feature>
<name>A0A7D5GGW3_9EURY</name>